<proteinExistence type="predicted"/>
<gene>
    <name evidence="3" type="ORF">IHQ72_24150</name>
</gene>
<feature type="compositionally biased region" description="Basic and acidic residues" evidence="1">
    <location>
        <begin position="147"/>
        <end position="158"/>
    </location>
</feature>
<accession>A0ABY5QRX4</accession>
<keyword evidence="2" id="KW-0812">Transmembrane</keyword>
<dbReference type="Pfam" id="PF04120">
    <property type="entry name" value="Iron_permease"/>
    <property type="match status" value="1"/>
</dbReference>
<keyword evidence="4" id="KW-1185">Reference proteome</keyword>
<reference evidence="3" key="1">
    <citation type="submission" date="2020-09" db="EMBL/GenBank/DDBJ databases">
        <title>Rhizobia associated with sainfoin plants.</title>
        <authorList>
            <person name="Asharfi S."/>
            <person name="Kuzmanovic N."/>
            <person name="Bunk B."/>
            <person name="Sproeer C."/>
            <person name="Becker M."/>
            <person name="Thuenen T."/>
        </authorList>
    </citation>
    <scope>NUCLEOTIDE SEQUENCE</scope>
    <source>
        <strain evidence="3">OM4</strain>
    </source>
</reference>
<protein>
    <submittedName>
        <fullName evidence="3">Low affinity iron permease family protein</fullName>
    </submittedName>
</protein>
<dbReference type="RefSeq" id="WP_309508650.1">
    <property type="nucleotide sequence ID" value="NZ_CP062229.1"/>
</dbReference>
<evidence type="ECO:0000256" key="1">
    <source>
        <dbReference type="SAM" id="MobiDB-lite"/>
    </source>
</evidence>
<sequence length="158" mass="17798">MSTNQVRKAITHIGTLASRPQAFLIFFAYAALWLIFDRRSFDWHALATLATWAMTLFIQRAEHRDTQALHAKLDELLRAVGEADSETAKIDDKEPEEIETQRERKQQAIEPCQRSAEAGPDSDELAHIPAKSPPRLFGGRASRKAAGRMEKTGRASER</sequence>
<dbReference type="EMBL" id="CP062229">
    <property type="protein sequence ID" value="UVC13773.1"/>
    <property type="molecule type" value="Genomic_DNA"/>
</dbReference>
<dbReference type="Proteomes" id="UP001058098">
    <property type="component" value="Chromosome"/>
</dbReference>
<keyword evidence="2" id="KW-0472">Membrane</keyword>
<feature type="region of interest" description="Disordered" evidence="1">
    <location>
        <begin position="83"/>
        <end position="158"/>
    </location>
</feature>
<evidence type="ECO:0000256" key="2">
    <source>
        <dbReference type="SAM" id="Phobius"/>
    </source>
</evidence>
<dbReference type="InterPro" id="IPR007251">
    <property type="entry name" value="Iron_permease_Fet4"/>
</dbReference>
<feature type="transmembrane region" description="Helical" evidence="2">
    <location>
        <begin position="12"/>
        <end position="35"/>
    </location>
</feature>
<name>A0ABY5QRX4_9HYPH</name>
<organism evidence="3 4">
    <name type="scientific">Mesorhizobium onobrychidis</name>
    <dbReference type="NCBI Taxonomy" id="2775404"/>
    <lineage>
        <taxon>Bacteria</taxon>
        <taxon>Pseudomonadati</taxon>
        <taxon>Pseudomonadota</taxon>
        <taxon>Alphaproteobacteria</taxon>
        <taxon>Hyphomicrobiales</taxon>
        <taxon>Phyllobacteriaceae</taxon>
        <taxon>Mesorhizobium</taxon>
    </lineage>
</organism>
<evidence type="ECO:0000313" key="4">
    <source>
        <dbReference type="Proteomes" id="UP001058098"/>
    </source>
</evidence>
<evidence type="ECO:0000313" key="3">
    <source>
        <dbReference type="EMBL" id="UVC13773.1"/>
    </source>
</evidence>
<keyword evidence="2" id="KW-1133">Transmembrane helix</keyword>